<dbReference type="PANTHER" id="PTHR43663:SF1">
    <property type="entry name" value="CHROMATE TRANSPORTER"/>
    <property type="match status" value="1"/>
</dbReference>
<feature type="transmembrane region" description="Helical" evidence="7">
    <location>
        <begin position="13"/>
        <end position="33"/>
    </location>
</feature>
<feature type="transmembrane region" description="Helical" evidence="7">
    <location>
        <begin position="92"/>
        <end position="116"/>
    </location>
</feature>
<dbReference type="InterPro" id="IPR052518">
    <property type="entry name" value="CHR_Transporter"/>
</dbReference>
<keyword evidence="3" id="KW-1003">Cell membrane</keyword>
<sequence length="200" mass="21433">MNPSLAAMHAADWLHLLGYFLSVSLLTVGGAIATSPDMYRVLVGQQAWLTPAQFNNSVAIAQAAPGPNVLFIALLGLQIGINASAGQPAWVVWAHCTLAVACTMLGVLLPSSLLMLGTARWIFKRRDHRALRAFKQGLAPIVIGMMLATALVLASNHGSPTQAPGLWLLSVATMLLVWRTRWHLLWWLGIGAVLGALGWV</sequence>
<dbReference type="Pfam" id="PF02417">
    <property type="entry name" value="Chromate_transp"/>
    <property type="match status" value="1"/>
</dbReference>
<comment type="subcellular location">
    <subcellularLocation>
        <location evidence="1">Cell membrane</location>
        <topology evidence="1">Multi-pass membrane protein</topology>
    </subcellularLocation>
</comment>
<organism evidence="8 9">
    <name type="scientific">Comamonas odontotermitis</name>
    <dbReference type="NCBI Taxonomy" id="379895"/>
    <lineage>
        <taxon>Bacteria</taxon>
        <taxon>Pseudomonadati</taxon>
        <taxon>Pseudomonadota</taxon>
        <taxon>Betaproteobacteria</taxon>
        <taxon>Burkholderiales</taxon>
        <taxon>Comamonadaceae</taxon>
        <taxon>Comamonas</taxon>
    </lineage>
</organism>
<evidence type="ECO:0000256" key="4">
    <source>
        <dbReference type="ARBA" id="ARBA00022692"/>
    </source>
</evidence>
<protein>
    <submittedName>
        <fullName evidence="8">Chromate transporter</fullName>
    </submittedName>
</protein>
<proteinExistence type="inferred from homology"/>
<dbReference type="EMBL" id="JACHKZ010000024">
    <property type="protein sequence ID" value="MBB6579190.1"/>
    <property type="molecule type" value="Genomic_DNA"/>
</dbReference>
<gene>
    <name evidence="8" type="ORF">HNP33_003300</name>
</gene>
<evidence type="ECO:0000256" key="7">
    <source>
        <dbReference type="SAM" id="Phobius"/>
    </source>
</evidence>
<comment type="caution">
    <text evidence="8">The sequence shown here is derived from an EMBL/GenBank/DDBJ whole genome shotgun (WGS) entry which is preliminary data.</text>
</comment>
<accession>A0ABR6RJ37</accession>
<comment type="similarity">
    <text evidence="2">Belongs to the chromate ion transporter (CHR) (TC 2.A.51) family.</text>
</comment>
<evidence type="ECO:0000256" key="6">
    <source>
        <dbReference type="ARBA" id="ARBA00023136"/>
    </source>
</evidence>
<dbReference type="RefSeq" id="WP_184710250.1">
    <property type="nucleotide sequence ID" value="NZ_JACHKZ010000024.1"/>
</dbReference>
<dbReference type="PANTHER" id="PTHR43663">
    <property type="entry name" value="CHROMATE TRANSPORT PROTEIN-RELATED"/>
    <property type="match status" value="1"/>
</dbReference>
<keyword evidence="6 7" id="KW-0472">Membrane</keyword>
<evidence type="ECO:0000256" key="3">
    <source>
        <dbReference type="ARBA" id="ARBA00022475"/>
    </source>
</evidence>
<dbReference type="InterPro" id="IPR003370">
    <property type="entry name" value="Chromate_transpt"/>
</dbReference>
<feature type="transmembrane region" description="Helical" evidence="7">
    <location>
        <begin position="137"/>
        <end position="155"/>
    </location>
</feature>
<keyword evidence="5 7" id="KW-1133">Transmembrane helix</keyword>
<evidence type="ECO:0000256" key="1">
    <source>
        <dbReference type="ARBA" id="ARBA00004651"/>
    </source>
</evidence>
<reference evidence="8 9" key="1">
    <citation type="submission" date="2020-08" db="EMBL/GenBank/DDBJ databases">
        <title>Functional genomics of gut bacteria from endangered species of beetles.</title>
        <authorList>
            <person name="Carlos-Shanley C."/>
        </authorList>
    </citation>
    <scope>NUCLEOTIDE SEQUENCE [LARGE SCALE GENOMIC DNA]</scope>
    <source>
        <strain evidence="8 9">S00124</strain>
    </source>
</reference>
<evidence type="ECO:0000313" key="8">
    <source>
        <dbReference type="EMBL" id="MBB6579190.1"/>
    </source>
</evidence>
<evidence type="ECO:0000256" key="2">
    <source>
        <dbReference type="ARBA" id="ARBA00005262"/>
    </source>
</evidence>
<evidence type="ECO:0000313" key="9">
    <source>
        <dbReference type="Proteomes" id="UP000562492"/>
    </source>
</evidence>
<keyword evidence="4 7" id="KW-0812">Transmembrane</keyword>
<name>A0ABR6RJ37_9BURK</name>
<evidence type="ECO:0000256" key="5">
    <source>
        <dbReference type="ARBA" id="ARBA00022989"/>
    </source>
</evidence>
<dbReference type="Proteomes" id="UP000562492">
    <property type="component" value="Unassembled WGS sequence"/>
</dbReference>
<feature type="transmembrane region" description="Helical" evidence="7">
    <location>
        <begin position="184"/>
        <end position="199"/>
    </location>
</feature>
<keyword evidence="9" id="KW-1185">Reference proteome</keyword>